<feature type="domain" description="Fibronectin type-III" evidence="2">
    <location>
        <begin position="357"/>
        <end position="441"/>
    </location>
</feature>
<evidence type="ECO:0000313" key="3">
    <source>
        <dbReference type="EMBL" id="NXC42490.1"/>
    </source>
</evidence>
<accession>A0A851NR38</accession>
<feature type="domain" description="Fibronectin type-III" evidence="2">
    <location>
        <begin position="271"/>
        <end position="356"/>
    </location>
</feature>
<dbReference type="SMART" id="SM00060">
    <property type="entry name" value="FN3"/>
    <property type="match status" value="8"/>
</dbReference>
<protein>
    <submittedName>
        <fullName evidence="3">FNDC7 protein</fullName>
    </submittedName>
</protein>
<feature type="signal peptide" evidence="1">
    <location>
        <begin position="1"/>
        <end position="20"/>
    </location>
</feature>
<dbReference type="InterPro" id="IPR003961">
    <property type="entry name" value="FN3_dom"/>
</dbReference>
<feature type="domain" description="Fibronectin type-III" evidence="2">
    <location>
        <begin position="96"/>
        <end position="183"/>
    </location>
</feature>
<keyword evidence="4" id="KW-1185">Reference proteome</keyword>
<dbReference type="SUPFAM" id="SSF49265">
    <property type="entry name" value="Fibronectin type III"/>
    <property type="match status" value="5"/>
</dbReference>
<evidence type="ECO:0000256" key="1">
    <source>
        <dbReference type="SAM" id="SignalP"/>
    </source>
</evidence>
<dbReference type="OrthoDB" id="9927686at2759"/>
<dbReference type="CDD" id="cd00063">
    <property type="entry name" value="FN3"/>
    <property type="match status" value="7"/>
</dbReference>
<dbReference type="PANTHER" id="PTHR47135">
    <property type="entry name" value="FIBRONECTIN TYPE III DOMAIN-CONTAINING PROTEIN 7"/>
    <property type="match status" value="1"/>
</dbReference>
<evidence type="ECO:0000313" key="4">
    <source>
        <dbReference type="Proteomes" id="UP000613066"/>
    </source>
</evidence>
<feature type="domain" description="Fibronectin type-III" evidence="2">
    <location>
        <begin position="184"/>
        <end position="270"/>
    </location>
</feature>
<dbReference type="PANTHER" id="PTHR47135:SF1">
    <property type="entry name" value="FIBRONECTIN TYPE III DOMAIN-CONTAINING PROTEIN 7"/>
    <property type="match status" value="1"/>
</dbReference>
<comment type="caution">
    <text evidence="3">The sequence shown here is derived from an EMBL/GenBank/DDBJ whole genome shotgun (WGS) entry which is preliminary data.</text>
</comment>
<feature type="non-terminal residue" evidence="3">
    <location>
        <position position="1"/>
    </location>
</feature>
<dbReference type="Proteomes" id="UP000613066">
    <property type="component" value="Unassembled WGS sequence"/>
</dbReference>
<keyword evidence="1" id="KW-0732">Signal</keyword>
<sequence length="801" mass="85395">LLVLFLCFLGFSVSVYDVTSRSIYLRWTKFSGASSYRVTATAVNTVGHSSLAHFSDVTLKGTLTSLIPNTVYAIQAEAVDKNGIILAETQTMQSTAPDIPVIDRAYSKLSNSITVEWRAVPGATSYLLSAQDGDSCIETVVTKSPGTVMGLKPATWYRITIRSVNSGGKSQPSPSRKTTTVLAAPILSASSPSCDSIAVSWKAVYMAAGFSVSLMRSDGLGRMLKQNTTNTSFVFTSLDPGTLYTIKAYAWNANGLPGDDFTYNQRTSPKAPADVQVAFSSGALKAVVSWMPTEGALTYSVTASSGLLKLKCNTSSASCMVPSLQCGSEYSVSVTAHNDAGSSKPTDAVSLKTIPCAPGNISIEEDEPGNLLVSWSSVIFCHYYVVFVKSDDGLEVYCNTSRTQCHFQSDCGFTYFISVFAYNKAGQSPLGDVFNYTTAPCCPSDFRAVLVSSDTVEVSWAPVRGAEMYETKAAAWSGAVLCNDTATACTLSALRCNTRYNVTVYSFSEARGRNTSCASKYVTTAPCSPEITNISKEALSAISVHWQPNNEEATYIVTARGEAGLWHCASSGNSCTLMNLPCGSAFSVSAIARSSAGQSLPSYSVPVETAPCCPNDLTLTQVTQSVTNISWSVGIGAQTYVTTLESSKGRAKCHTLQNYCLLGCITCGTNYTVSLKAISETGLTSSCTYQGYSSSACCPSGVKLYRLSNNGIRVYWRASEETISYSTDLRGSKGNFTCTPSSGLSYCDITEIPCGDVYTVVVFPATDKRLKLTFCPKKIYSVTCSGSSVGMVIYRGKSDAD</sequence>
<reference evidence="3" key="1">
    <citation type="submission" date="2019-09" db="EMBL/GenBank/DDBJ databases">
        <title>Bird 10,000 Genomes (B10K) Project - Family phase.</title>
        <authorList>
            <person name="Zhang G."/>
        </authorList>
    </citation>
    <scope>NUCLEOTIDE SEQUENCE</scope>
    <source>
        <strain evidence="3">B10K-DU-001-08</strain>
        <tissue evidence="3">Muscle</tissue>
    </source>
</reference>
<feature type="non-terminal residue" evidence="3">
    <location>
        <position position="801"/>
    </location>
</feature>
<evidence type="ECO:0000259" key="2">
    <source>
        <dbReference type="PROSITE" id="PS50853"/>
    </source>
</evidence>
<proteinExistence type="predicted"/>
<dbReference type="AlphaFoldDB" id="A0A851NR38"/>
<dbReference type="Gene3D" id="2.60.40.10">
    <property type="entry name" value="Immunoglobulins"/>
    <property type="match status" value="7"/>
</dbReference>
<dbReference type="InterPro" id="IPR036116">
    <property type="entry name" value="FN3_sf"/>
</dbReference>
<feature type="chain" id="PRO_5032449299" evidence="1">
    <location>
        <begin position="21"/>
        <end position="801"/>
    </location>
</feature>
<gene>
    <name evidence="3" type="primary">Fndc7</name>
    <name evidence="3" type="ORF">PENPIL_R03573</name>
</gene>
<feature type="domain" description="Fibronectin type-III" evidence="2">
    <location>
        <begin position="525"/>
        <end position="612"/>
    </location>
</feature>
<name>A0A851NR38_9GALL</name>
<dbReference type="InterPro" id="IPR013783">
    <property type="entry name" value="Ig-like_fold"/>
</dbReference>
<dbReference type="Pfam" id="PF00041">
    <property type="entry name" value="fn3"/>
    <property type="match status" value="2"/>
</dbReference>
<organism evidence="3 4">
    <name type="scientific">Penelope pileata</name>
    <dbReference type="NCBI Taxonomy" id="1118817"/>
    <lineage>
        <taxon>Eukaryota</taxon>
        <taxon>Metazoa</taxon>
        <taxon>Chordata</taxon>
        <taxon>Craniata</taxon>
        <taxon>Vertebrata</taxon>
        <taxon>Euteleostomi</taxon>
        <taxon>Archelosauria</taxon>
        <taxon>Archosauria</taxon>
        <taxon>Dinosauria</taxon>
        <taxon>Saurischia</taxon>
        <taxon>Theropoda</taxon>
        <taxon>Coelurosauria</taxon>
        <taxon>Aves</taxon>
        <taxon>Neognathae</taxon>
        <taxon>Galloanserae</taxon>
        <taxon>Galliformes</taxon>
        <taxon>Cracidae</taxon>
        <taxon>Penelope</taxon>
    </lineage>
</organism>
<dbReference type="PROSITE" id="PS50853">
    <property type="entry name" value="FN3"/>
    <property type="match status" value="5"/>
</dbReference>
<dbReference type="EMBL" id="WBMW01002239">
    <property type="protein sequence ID" value="NXC42490.1"/>
    <property type="molecule type" value="Genomic_DNA"/>
</dbReference>